<evidence type="ECO:0000313" key="1">
    <source>
        <dbReference type="EMBL" id="KZS10351.1"/>
    </source>
</evidence>
<dbReference type="AlphaFoldDB" id="A0A164TCH6"/>
<sequence length="55" mass="5841">MFPPELFCVTTFPTGLPSPAQSMGDYGHLCGGVWRRFSVLPTPTIAARVATGTSL</sequence>
<comment type="caution">
    <text evidence="1">The sequence shown here is derived from an EMBL/GenBank/DDBJ whole genome shotgun (WGS) entry which is preliminary data.</text>
</comment>
<dbReference type="EMBL" id="LRGB01001833">
    <property type="protein sequence ID" value="KZS10351.1"/>
    <property type="molecule type" value="Genomic_DNA"/>
</dbReference>
<evidence type="ECO:0000313" key="2">
    <source>
        <dbReference type="Proteomes" id="UP000076858"/>
    </source>
</evidence>
<dbReference type="Proteomes" id="UP000076858">
    <property type="component" value="Unassembled WGS sequence"/>
</dbReference>
<proteinExistence type="predicted"/>
<accession>A0A164TCH6</accession>
<protein>
    <submittedName>
        <fullName evidence="1">Uncharacterized protein</fullName>
    </submittedName>
</protein>
<organism evidence="1 2">
    <name type="scientific">Daphnia magna</name>
    <dbReference type="NCBI Taxonomy" id="35525"/>
    <lineage>
        <taxon>Eukaryota</taxon>
        <taxon>Metazoa</taxon>
        <taxon>Ecdysozoa</taxon>
        <taxon>Arthropoda</taxon>
        <taxon>Crustacea</taxon>
        <taxon>Branchiopoda</taxon>
        <taxon>Diplostraca</taxon>
        <taxon>Cladocera</taxon>
        <taxon>Anomopoda</taxon>
        <taxon>Daphniidae</taxon>
        <taxon>Daphnia</taxon>
    </lineage>
</organism>
<name>A0A164TCH6_9CRUS</name>
<keyword evidence="2" id="KW-1185">Reference proteome</keyword>
<gene>
    <name evidence="1" type="ORF">APZ42_025205</name>
</gene>
<reference evidence="1 2" key="1">
    <citation type="submission" date="2016-03" db="EMBL/GenBank/DDBJ databases">
        <title>EvidentialGene: Evidence-directed Construction of Genes on Genomes.</title>
        <authorList>
            <person name="Gilbert D.G."/>
            <person name="Choi J.-H."/>
            <person name="Mockaitis K."/>
            <person name="Colbourne J."/>
            <person name="Pfrender M."/>
        </authorList>
    </citation>
    <scope>NUCLEOTIDE SEQUENCE [LARGE SCALE GENOMIC DNA]</scope>
    <source>
        <strain evidence="1 2">Xinb3</strain>
        <tissue evidence="1">Complete organism</tissue>
    </source>
</reference>